<dbReference type="Proteomes" id="UP000249248">
    <property type="component" value="Unassembled WGS sequence"/>
</dbReference>
<dbReference type="RefSeq" id="WP_111061562.1">
    <property type="nucleotide sequence ID" value="NZ_JBHUCU010000007.1"/>
</dbReference>
<gene>
    <name evidence="1" type="ORF">DNU06_02190</name>
</gene>
<reference evidence="1 2" key="1">
    <citation type="submission" date="2018-06" db="EMBL/GenBank/DDBJ databases">
        <title>The draft genome sequence of Crocinitomix sp. SM1701.</title>
        <authorList>
            <person name="Zhang X."/>
        </authorList>
    </citation>
    <scope>NUCLEOTIDE SEQUENCE [LARGE SCALE GENOMIC DNA]</scope>
    <source>
        <strain evidence="1 2">SM1701</strain>
    </source>
</reference>
<organism evidence="1 2">
    <name type="scientific">Putridiphycobacter roseus</name>
    <dbReference type="NCBI Taxonomy" id="2219161"/>
    <lineage>
        <taxon>Bacteria</taxon>
        <taxon>Pseudomonadati</taxon>
        <taxon>Bacteroidota</taxon>
        <taxon>Flavobacteriia</taxon>
        <taxon>Flavobacteriales</taxon>
        <taxon>Crocinitomicaceae</taxon>
        <taxon>Putridiphycobacter</taxon>
    </lineage>
</organism>
<sequence length="750" mass="86426">MFGRFLKFIVLIGSLSLLIYGAVYVYQKQKFPINHGSFASENSRLVYVNDIEKLDKMEHGYALLQTYGVPVAATKIMEVIEAAKPVVTTAQIAFEFQKFNLSIAGLDLHDVPNYFPVSETVNGYVFQLMGNQILVEKHADYLVFSSYEKISLRNLPIFKTIKFKGNADFYYVGTDHVVESIKMSNEFKYSTFSDSLSIVKGKPVNPYPILTLCPTNAERILFYGSSRFLEDAHTLFSNIQNQHLSWVDNAIALVEKDSFSVIVAKENEFSNLKLMLMEETLKLAYDSLMPQSIYMSSIEIIPFKSSWNWQELVPDLKGDMKYFANYNGYVILTNKLGAMKWMIKNLQIGKTYEKKLVAEKVPTRLHQLLIQNDAGNSLAISFKTWIQPKLCFNALASTQDAVNLGNTIIHLEIPFYEEVKWLSSIRHENSIYTLVMTSEELFCFNEKGKQLWKNKVLFDPNMLPVVIDVDKDGTPEICFVAGKEFYLFTVAGKPMPGFPIKFTQNIHQFKIVAYPTGEPRILINVNEKVVNYAISGAQVNGWQFNQWIGDLNTRIFYQRFKALDCIYFTNQKDSLFVLNRKGEIRAKSTKGKVNFGEQFVLSSNTVNSQNFNLMYYQNKKLIKYYFESELSDTIPLKIDQDITQFHWLNFKDNKWLFLESFDKVSVYNYLGLLEFDMLKAEPNTYLLFHQVDLQDGFPFYNPEKNTVYLLDSYGNLMLKEPVDCEGVLSFRNSVLVTNAKNKIVIRDLNQ</sequence>
<name>A0A2W1N689_9FLAO</name>
<comment type="caution">
    <text evidence="1">The sequence shown here is derived from an EMBL/GenBank/DDBJ whole genome shotgun (WGS) entry which is preliminary data.</text>
</comment>
<accession>A0A2W1N689</accession>
<evidence type="ECO:0000313" key="2">
    <source>
        <dbReference type="Proteomes" id="UP000249248"/>
    </source>
</evidence>
<keyword evidence="2" id="KW-1185">Reference proteome</keyword>
<dbReference type="EMBL" id="QKSB01000001">
    <property type="protein sequence ID" value="PZE18661.1"/>
    <property type="molecule type" value="Genomic_DNA"/>
</dbReference>
<proteinExistence type="predicted"/>
<dbReference type="AlphaFoldDB" id="A0A2W1N689"/>
<evidence type="ECO:0000313" key="1">
    <source>
        <dbReference type="EMBL" id="PZE18661.1"/>
    </source>
</evidence>
<dbReference type="OrthoDB" id="1093345at2"/>
<protein>
    <submittedName>
        <fullName evidence="1">Uncharacterized protein</fullName>
    </submittedName>
</protein>